<gene>
    <name evidence="1" type="ORF">ACFQ21_01045</name>
</gene>
<dbReference type="PROSITE" id="PS51257">
    <property type="entry name" value="PROKAR_LIPOPROTEIN"/>
    <property type="match status" value="1"/>
</dbReference>
<evidence type="ECO:0000313" key="2">
    <source>
        <dbReference type="Proteomes" id="UP001597112"/>
    </source>
</evidence>
<dbReference type="SUPFAM" id="SSF49899">
    <property type="entry name" value="Concanavalin A-like lectins/glucanases"/>
    <property type="match status" value="2"/>
</dbReference>
<dbReference type="InterPro" id="IPR013320">
    <property type="entry name" value="ConA-like_dom_sf"/>
</dbReference>
<reference evidence="2" key="1">
    <citation type="journal article" date="2019" name="Int. J. Syst. Evol. Microbiol.">
        <title>The Global Catalogue of Microorganisms (GCM) 10K type strain sequencing project: providing services to taxonomists for standard genome sequencing and annotation.</title>
        <authorList>
            <consortium name="The Broad Institute Genomics Platform"/>
            <consortium name="The Broad Institute Genome Sequencing Center for Infectious Disease"/>
            <person name="Wu L."/>
            <person name="Ma J."/>
        </authorList>
    </citation>
    <scope>NUCLEOTIDE SEQUENCE [LARGE SCALE GENOMIC DNA]</scope>
    <source>
        <strain evidence="2">CCUG 58938</strain>
    </source>
</reference>
<comment type="caution">
    <text evidence="1">The sequence shown here is derived from an EMBL/GenBank/DDBJ whole genome shotgun (WGS) entry which is preliminary data.</text>
</comment>
<keyword evidence="2" id="KW-1185">Reference proteome</keyword>
<accession>A0ABW3JV93</accession>
<organism evidence="1 2">
    <name type="scientific">Ohtaekwangia kribbensis</name>
    <dbReference type="NCBI Taxonomy" id="688913"/>
    <lineage>
        <taxon>Bacteria</taxon>
        <taxon>Pseudomonadati</taxon>
        <taxon>Bacteroidota</taxon>
        <taxon>Cytophagia</taxon>
        <taxon>Cytophagales</taxon>
        <taxon>Fulvivirgaceae</taxon>
        <taxon>Ohtaekwangia</taxon>
    </lineage>
</organism>
<dbReference type="Proteomes" id="UP001597112">
    <property type="component" value="Unassembled WGS sequence"/>
</dbReference>
<dbReference type="Pfam" id="PF13385">
    <property type="entry name" value="Laminin_G_3"/>
    <property type="match status" value="2"/>
</dbReference>
<dbReference type="RefSeq" id="WP_377573561.1">
    <property type="nucleotide sequence ID" value="NZ_JBHTKA010000001.1"/>
</dbReference>
<dbReference type="EMBL" id="JBHTKA010000001">
    <property type="protein sequence ID" value="MFD0997863.1"/>
    <property type="molecule type" value="Genomic_DNA"/>
</dbReference>
<dbReference type="Gene3D" id="2.60.120.200">
    <property type="match status" value="2"/>
</dbReference>
<evidence type="ECO:0000313" key="1">
    <source>
        <dbReference type="EMBL" id="MFD0997863.1"/>
    </source>
</evidence>
<sequence length="510" mass="54877">MTNSFKHLYSLICIALLVVTSCEDVQIDKQDAIPSPNDVANPSALASARLVPPSCNNRAILLDGVDDYIDLGDIMNTTTFPISVAAWVNVDSTKSTTSPIFVTQDHSTIYKGFWFAATGTHLFAEYGDGRGGNNPAYRKGRSANVGVMNNGWKYVAAVLNGVNDVKLYIDGVDIGGAITGSSTYTMSTNDPATAKIGKKFINGVTYYFKGLIDDVSVWSKSLSVTEINQYMNQNPTGSETNLIAYWNFDENGGTTVQDASPNNYDGVINGGAQRVASSAPNHCINGAITLDGTNDYIELNDILNTTTFPISVSAWVKIDSTKTDTSPIFVTQDHLTDYKGFWFAATSTHLFAEYGDGLGGNNPLYRRGRSANVGNINTGWKYVTAVLSGVDNVTLYIDGVNIGGAVTGDSQNTMSTNDPATAKIGKKSINSVNYFFKGTIDDVSVWSKSLTVTEINQYKNQLLTGNESSLIGYWNFDEPSGNTVFDLSPSNFDGTLVNGPVRVTSTAPNH</sequence>
<proteinExistence type="predicted"/>
<name>A0ABW3JV93_9BACT</name>
<protein>
    <submittedName>
        <fullName evidence="1">LamG domain-containing protein</fullName>
    </submittedName>
</protein>